<sequence length="341" mass="37915">MRYKCLAAFIVFVLFFSITGTIIFAQTRSMLSANFINQILKEANFYDSANQLLKTIATSDKSAIESKILLQSVGVSIDPTNFQQEIEKNLPQIMNYLNNQGSLENISFDLRTFKNNFSNIVPNDLSSIIDDQLNSLPPCPEDFVYESPLNLTCLPVSLPKDQIKADLLKSFDINQLLDDVPDTYKLSDITSSEKTFKSAKTVFNILKWGFWINLVLSIILILLLIILGLKYWPSIPRWVGFSLALPSAVLLIFGLLSNMFSPILITQISQSLSSALSQLLIPIIETVNHKTVASSLLISGIVFAVGIVLIIISYAVPHPPEPKPAENQIPPQPKPQSKTNV</sequence>
<evidence type="ECO:0000256" key="2">
    <source>
        <dbReference type="SAM" id="Phobius"/>
    </source>
</evidence>
<evidence type="ECO:0000256" key="1">
    <source>
        <dbReference type="SAM" id="MobiDB-lite"/>
    </source>
</evidence>
<evidence type="ECO:0000313" key="3">
    <source>
        <dbReference type="EMBL" id="KKQ90848.1"/>
    </source>
</evidence>
<dbReference type="EMBL" id="LBVS01000003">
    <property type="protein sequence ID" value="KKQ90848.1"/>
    <property type="molecule type" value="Genomic_DNA"/>
</dbReference>
<dbReference type="Proteomes" id="UP000033862">
    <property type="component" value="Unassembled WGS sequence"/>
</dbReference>
<gene>
    <name evidence="3" type="ORF">UT15_C0003G0023</name>
</gene>
<reference evidence="3 4" key="1">
    <citation type="journal article" date="2015" name="Nature">
        <title>rRNA introns, odd ribosomes, and small enigmatic genomes across a large radiation of phyla.</title>
        <authorList>
            <person name="Brown C.T."/>
            <person name="Hug L.A."/>
            <person name="Thomas B.C."/>
            <person name="Sharon I."/>
            <person name="Castelle C.J."/>
            <person name="Singh A."/>
            <person name="Wilkins M.J."/>
            <person name="Williams K.H."/>
            <person name="Banfield J.F."/>
        </authorList>
    </citation>
    <scope>NUCLEOTIDE SEQUENCE [LARGE SCALE GENOMIC DNA]</scope>
</reference>
<name>A0A0G0LG44_9BACT</name>
<dbReference type="STRING" id="1618332.UT15_C0003G0023"/>
<dbReference type="AlphaFoldDB" id="A0A0G0LG44"/>
<feature type="transmembrane region" description="Helical" evidence="2">
    <location>
        <begin position="238"/>
        <end position="257"/>
    </location>
</feature>
<keyword evidence="2" id="KW-1133">Transmembrane helix</keyword>
<feature type="transmembrane region" description="Helical" evidence="2">
    <location>
        <begin position="296"/>
        <end position="316"/>
    </location>
</feature>
<accession>A0A0G0LG44</accession>
<protein>
    <submittedName>
        <fullName evidence="3">Uncharacterized protein</fullName>
    </submittedName>
</protein>
<evidence type="ECO:0000313" key="4">
    <source>
        <dbReference type="Proteomes" id="UP000033862"/>
    </source>
</evidence>
<feature type="region of interest" description="Disordered" evidence="1">
    <location>
        <begin position="322"/>
        <end position="341"/>
    </location>
</feature>
<keyword evidence="2" id="KW-0472">Membrane</keyword>
<comment type="caution">
    <text evidence="3">The sequence shown here is derived from an EMBL/GenBank/DDBJ whole genome shotgun (WGS) entry which is preliminary data.</text>
</comment>
<proteinExistence type="predicted"/>
<keyword evidence="2" id="KW-0812">Transmembrane</keyword>
<feature type="transmembrane region" description="Helical" evidence="2">
    <location>
        <begin position="208"/>
        <end position="229"/>
    </location>
</feature>
<organism evidence="3 4">
    <name type="scientific">Berkelbacteria bacterium GW2011_GWA1_39_10</name>
    <dbReference type="NCBI Taxonomy" id="1618332"/>
    <lineage>
        <taxon>Bacteria</taxon>
        <taxon>Candidatus Berkelbacteria</taxon>
    </lineage>
</organism>